<comment type="caution">
    <text evidence="1">The sequence shown here is derived from an EMBL/GenBank/DDBJ whole genome shotgun (WGS) entry which is preliminary data.</text>
</comment>
<dbReference type="AlphaFoldDB" id="A0A916RIP2"/>
<name>A0A916RIP2_9HYPH</name>
<organism evidence="1 2">
    <name type="scientific">Pelagibacterium lentulum</name>
    <dbReference type="NCBI Taxonomy" id="2029865"/>
    <lineage>
        <taxon>Bacteria</taxon>
        <taxon>Pseudomonadati</taxon>
        <taxon>Pseudomonadota</taxon>
        <taxon>Alphaproteobacteria</taxon>
        <taxon>Hyphomicrobiales</taxon>
        <taxon>Devosiaceae</taxon>
        <taxon>Pelagibacterium</taxon>
    </lineage>
</organism>
<evidence type="ECO:0000313" key="1">
    <source>
        <dbReference type="EMBL" id="GGA57331.1"/>
    </source>
</evidence>
<dbReference type="Proteomes" id="UP000596977">
    <property type="component" value="Unassembled WGS sequence"/>
</dbReference>
<protein>
    <submittedName>
        <fullName evidence="1">Uncharacterized protein</fullName>
    </submittedName>
</protein>
<dbReference type="EMBL" id="BMKB01000004">
    <property type="protein sequence ID" value="GGA57331.1"/>
    <property type="molecule type" value="Genomic_DNA"/>
</dbReference>
<reference evidence="1 2" key="1">
    <citation type="journal article" date="2014" name="Int. J. Syst. Evol. Microbiol.">
        <title>Complete genome sequence of Corynebacterium casei LMG S-19264T (=DSM 44701T), isolated from a smear-ripened cheese.</title>
        <authorList>
            <consortium name="US DOE Joint Genome Institute (JGI-PGF)"/>
            <person name="Walter F."/>
            <person name="Albersmeier A."/>
            <person name="Kalinowski J."/>
            <person name="Ruckert C."/>
        </authorList>
    </citation>
    <scope>NUCLEOTIDE SEQUENCE [LARGE SCALE GENOMIC DNA]</scope>
    <source>
        <strain evidence="1 2">CGMCC 1.15896</strain>
    </source>
</reference>
<sequence length="49" mass="5537">MVPAIGFELSPNKLWLDEAPGMSQAEIWLERSLIATAIPTHNRHKELQP</sequence>
<accession>A0A916RIP2</accession>
<proteinExistence type="predicted"/>
<gene>
    <name evidence="1" type="ORF">GCM10011499_29490</name>
</gene>
<evidence type="ECO:0000313" key="2">
    <source>
        <dbReference type="Proteomes" id="UP000596977"/>
    </source>
</evidence>
<keyword evidence="2" id="KW-1185">Reference proteome</keyword>